<reference evidence="2" key="1">
    <citation type="journal article" date="2017" name="Nature">
        <title>The sunflower genome provides insights into oil metabolism, flowering and Asterid evolution.</title>
        <authorList>
            <person name="Badouin H."/>
            <person name="Gouzy J."/>
            <person name="Grassa C.J."/>
            <person name="Murat F."/>
            <person name="Staton S.E."/>
            <person name="Cottret L."/>
            <person name="Lelandais-Briere C."/>
            <person name="Owens G.L."/>
            <person name="Carrere S."/>
            <person name="Mayjonade B."/>
            <person name="Legrand L."/>
            <person name="Gill N."/>
            <person name="Kane N.C."/>
            <person name="Bowers J.E."/>
            <person name="Hubner S."/>
            <person name="Bellec A."/>
            <person name="Berard A."/>
            <person name="Berges H."/>
            <person name="Blanchet N."/>
            <person name="Boniface M.C."/>
            <person name="Brunel D."/>
            <person name="Catrice O."/>
            <person name="Chaidir N."/>
            <person name="Claudel C."/>
            <person name="Donnadieu C."/>
            <person name="Faraut T."/>
            <person name="Fievet G."/>
            <person name="Helmstetter N."/>
            <person name="King M."/>
            <person name="Knapp S.J."/>
            <person name="Lai Z."/>
            <person name="Le Paslier M.C."/>
            <person name="Lippi Y."/>
            <person name="Lorenzon L."/>
            <person name="Mandel J.R."/>
            <person name="Marage G."/>
            <person name="Marchand G."/>
            <person name="Marquand E."/>
            <person name="Bret-Mestries E."/>
            <person name="Morien E."/>
            <person name="Nambeesan S."/>
            <person name="Nguyen T."/>
            <person name="Pegot-Espagnet P."/>
            <person name="Pouilly N."/>
            <person name="Raftis F."/>
            <person name="Sallet E."/>
            <person name="Schiex T."/>
            <person name="Thomas J."/>
            <person name="Vandecasteele C."/>
            <person name="Vares D."/>
            <person name="Vear F."/>
            <person name="Vautrin S."/>
            <person name="Crespi M."/>
            <person name="Mangin B."/>
            <person name="Burke J.M."/>
            <person name="Salse J."/>
            <person name="Munos S."/>
            <person name="Vincourt P."/>
            <person name="Rieseberg L.H."/>
            <person name="Langlade N.B."/>
        </authorList>
    </citation>
    <scope>NUCLEOTIDE SEQUENCE</scope>
    <source>
        <tissue evidence="2">Leaves</tissue>
    </source>
</reference>
<keyword evidence="3" id="KW-1185">Reference proteome</keyword>
<organism evidence="2 3">
    <name type="scientific">Helianthus annuus</name>
    <name type="common">Common sunflower</name>
    <dbReference type="NCBI Taxonomy" id="4232"/>
    <lineage>
        <taxon>Eukaryota</taxon>
        <taxon>Viridiplantae</taxon>
        <taxon>Streptophyta</taxon>
        <taxon>Embryophyta</taxon>
        <taxon>Tracheophyta</taxon>
        <taxon>Spermatophyta</taxon>
        <taxon>Magnoliopsida</taxon>
        <taxon>eudicotyledons</taxon>
        <taxon>Gunneridae</taxon>
        <taxon>Pentapetalae</taxon>
        <taxon>asterids</taxon>
        <taxon>campanulids</taxon>
        <taxon>Asterales</taxon>
        <taxon>Asteraceae</taxon>
        <taxon>Asteroideae</taxon>
        <taxon>Heliantheae alliance</taxon>
        <taxon>Heliantheae</taxon>
        <taxon>Helianthus</taxon>
    </lineage>
</organism>
<feature type="coiled-coil region" evidence="1">
    <location>
        <begin position="5"/>
        <end position="39"/>
    </location>
</feature>
<comment type="caution">
    <text evidence="2">The sequence shown here is derived from an EMBL/GenBank/DDBJ whole genome shotgun (WGS) entry which is preliminary data.</text>
</comment>
<evidence type="ECO:0000313" key="3">
    <source>
        <dbReference type="Proteomes" id="UP000215914"/>
    </source>
</evidence>
<dbReference type="EMBL" id="MNCJ02000318">
    <property type="protein sequence ID" value="KAF5814578.1"/>
    <property type="molecule type" value="Genomic_DNA"/>
</dbReference>
<keyword evidence="1" id="KW-0175">Coiled coil</keyword>
<reference evidence="2" key="2">
    <citation type="submission" date="2020-06" db="EMBL/GenBank/DDBJ databases">
        <title>Helianthus annuus Genome sequencing and assembly Release 2.</title>
        <authorList>
            <person name="Gouzy J."/>
            <person name="Langlade N."/>
            <person name="Munos S."/>
        </authorList>
    </citation>
    <scope>NUCLEOTIDE SEQUENCE</scope>
    <source>
        <tissue evidence="2">Leaves</tissue>
    </source>
</reference>
<evidence type="ECO:0000256" key="1">
    <source>
        <dbReference type="SAM" id="Coils"/>
    </source>
</evidence>
<evidence type="ECO:0000313" key="2">
    <source>
        <dbReference type="EMBL" id="KAF5814578.1"/>
    </source>
</evidence>
<protein>
    <submittedName>
        <fullName evidence="2">Uncharacterized protein</fullName>
    </submittedName>
</protein>
<gene>
    <name evidence="2" type="ORF">HanXRQr2_Chr03g0112681</name>
</gene>
<accession>A0A9K3JG60</accession>
<dbReference type="Gramene" id="mRNA:HanXRQr2_Chr03g0112681">
    <property type="protein sequence ID" value="mRNA:HanXRQr2_Chr03g0112681"/>
    <property type="gene ID" value="HanXRQr2_Chr03g0112681"/>
</dbReference>
<sequence>MQTSYDQLLADHHRLISDKDELQRARDRAIESHRETIDEAKGMLIRCDGEMVELYALVSELMLTKQWFLTDGVAWVVKLVHQSPELEKVVADLVNSVNAVGVNEGIKQGFKAAKESVQIVEEVLGYDEGAKDILDTTIKAFDNFHISVLDKVSELVNEPLSVIKQKSELPIVKED</sequence>
<dbReference type="Proteomes" id="UP000215914">
    <property type="component" value="Unassembled WGS sequence"/>
</dbReference>
<proteinExistence type="predicted"/>
<dbReference type="AlphaFoldDB" id="A0A9K3JG60"/>
<name>A0A9K3JG60_HELAN</name>